<proteinExistence type="inferred from homology"/>
<dbReference type="Gene3D" id="3.90.550.10">
    <property type="entry name" value="Spore Coat Polysaccharide Biosynthesis Protein SpsA, Chain A"/>
    <property type="match status" value="1"/>
</dbReference>
<keyword evidence="4" id="KW-0812">Transmembrane</keyword>
<dbReference type="PANTHER" id="PTHR43630:SF1">
    <property type="entry name" value="POLY-BETA-1,6-N-ACETYL-D-GLUCOSAMINE SYNTHASE"/>
    <property type="match status" value="1"/>
</dbReference>
<gene>
    <name evidence="6" type="ORF">GNP93_06295</name>
</gene>
<evidence type="ECO:0000313" key="7">
    <source>
        <dbReference type="Proteomes" id="UP000450917"/>
    </source>
</evidence>
<evidence type="ECO:0000313" key="6">
    <source>
        <dbReference type="EMBL" id="MUG70287.1"/>
    </source>
</evidence>
<evidence type="ECO:0000256" key="3">
    <source>
        <dbReference type="ARBA" id="ARBA00022679"/>
    </source>
</evidence>
<accession>A0A7X3CSR8</accession>
<dbReference type="InterPro" id="IPR029044">
    <property type="entry name" value="Nucleotide-diphossugar_trans"/>
</dbReference>
<keyword evidence="4" id="KW-1133">Transmembrane helix</keyword>
<evidence type="ECO:0000256" key="4">
    <source>
        <dbReference type="SAM" id="Phobius"/>
    </source>
</evidence>
<evidence type="ECO:0000259" key="5">
    <source>
        <dbReference type="Pfam" id="PF00535"/>
    </source>
</evidence>
<organism evidence="6 7">
    <name type="scientific">Paenibacillus validus</name>
    <dbReference type="NCBI Taxonomy" id="44253"/>
    <lineage>
        <taxon>Bacteria</taxon>
        <taxon>Bacillati</taxon>
        <taxon>Bacillota</taxon>
        <taxon>Bacilli</taxon>
        <taxon>Bacillales</taxon>
        <taxon>Paenibacillaceae</taxon>
        <taxon>Paenibacillus</taxon>
    </lineage>
</organism>
<feature type="domain" description="Glycosyltransferase 2-like" evidence="5">
    <location>
        <begin position="59"/>
        <end position="108"/>
    </location>
</feature>
<comment type="similarity">
    <text evidence="1">Belongs to the glycosyltransferase 2 family.</text>
</comment>
<evidence type="ECO:0000256" key="1">
    <source>
        <dbReference type="ARBA" id="ARBA00006739"/>
    </source>
</evidence>
<name>A0A7X3CSR8_9BACL</name>
<keyword evidence="2" id="KW-0328">Glycosyltransferase</keyword>
<dbReference type="InterPro" id="IPR001173">
    <property type="entry name" value="Glyco_trans_2-like"/>
</dbReference>
<reference evidence="6 7" key="1">
    <citation type="submission" date="2019-11" db="EMBL/GenBank/DDBJ databases">
        <title>Draft genome sequences of five Paenibacillus species of dairy origin.</title>
        <authorList>
            <person name="Olajide A.M."/>
            <person name="Chen S."/>
            <person name="Lapointe G."/>
        </authorList>
    </citation>
    <scope>NUCLEOTIDE SEQUENCE [LARGE SCALE GENOMIC DNA]</scope>
    <source>
        <strain evidence="6 7">2CS3</strain>
    </source>
</reference>
<feature type="transmembrane region" description="Helical" evidence="4">
    <location>
        <begin position="344"/>
        <end position="363"/>
    </location>
</feature>
<dbReference type="AlphaFoldDB" id="A0A7X3CSR8"/>
<dbReference type="Pfam" id="PF13641">
    <property type="entry name" value="Glyco_tranf_2_3"/>
    <property type="match status" value="1"/>
</dbReference>
<dbReference type="EMBL" id="WNZX01000003">
    <property type="protein sequence ID" value="MUG70287.1"/>
    <property type="molecule type" value="Genomic_DNA"/>
</dbReference>
<keyword evidence="4" id="KW-0472">Membrane</keyword>
<dbReference type="SUPFAM" id="SSF53448">
    <property type="entry name" value="Nucleotide-diphospho-sugar transferases"/>
    <property type="match status" value="1"/>
</dbReference>
<feature type="transmembrane region" description="Helical" evidence="4">
    <location>
        <begin position="6"/>
        <end position="29"/>
    </location>
</feature>
<keyword evidence="7" id="KW-1185">Reference proteome</keyword>
<protein>
    <submittedName>
        <fullName evidence="6">Glycosyltransferase</fullName>
    </submittedName>
</protein>
<dbReference type="PANTHER" id="PTHR43630">
    <property type="entry name" value="POLY-BETA-1,6-N-ACETYL-D-GLUCOSAMINE SYNTHASE"/>
    <property type="match status" value="1"/>
</dbReference>
<evidence type="ECO:0000256" key="2">
    <source>
        <dbReference type="ARBA" id="ARBA00022676"/>
    </source>
</evidence>
<dbReference type="GO" id="GO:0016757">
    <property type="term" value="F:glycosyltransferase activity"/>
    <property type="evidence" value="ECO:0007669"/>
    <property type="project" value="UniProtKB-KW"/>
</dbReference>
<dbReference type="Pfam" id="PF00535">
    <property type="entry name" value="Glycos_transf_2"/>
    <property type="match status" value="1"/>
</dbReference>
<feature type="transmembrane region" description="Helical" evidence="4">
    <location>
        <begin position="383"/>
        <end position="406"/>
    </location>
</feature>
<dbReference type="Proteomes" id="UP000450917">
    <property type="component" value="Unassembled WGS sequence"/>
</dbReference>
<comment type="caution">
    <text evidence="6">The sequence shown here is derived from an EMBL/GenBank/DDBJ whole genome shotgun (WGS) entry which is preliminary data.</text>
</comment>
<keyword evidence="3 6" id="KW-0808">Transferase</keyword>
<dbReference type="RefSeq" id="WP_127605585.1">
    <property type="nucleotide sequence ID" value="NZ_JARTHJ010000055.1"/>
</dbReference>
<sequence>MRSFLLNYGIIAFYLIIGSSLLHLFILAISHQKILSIVKSTMNSRFRELAGSEYVPPVSILVPSYNEELTIIESVRSLMTLEFPMYEVVVINDGSADRTLQVLVDTFELKPTRLTGFRPLVQSKPIRGAYRNPLYPRLVVIDKANGGKADALNAGINVAKYPLVSTIDADSLLEKDALIRLVKVYMENPEQHIAVGGNVRIANGSTIEDGRVLSVRLSNKWLPALQYVEYMKAFLGGRIGWSAMNGLLIVSGAFGLFRKDYLVKVGGYQEDCPGEDMNIVIKLHKYMLDRNLPYRIVFCPDAVCWTQAPDTLKVLSAQRRRWIRGSLWNVSRFRAMLFIPKYKVIGWLSLPYTIVYEILNPFVRLSGLAALAGYVLLDMTQLPVLLIFLLVNLLIGMIFTCGSLLIEQLAFRRPIRTYDLLRMIGLSVVMAVGYDQINALWKLLGLWDYIRRNNAWGNMVRRSWQDEAAHQAGSSSSKKTTKAQAV</sequence>
<dbReference type="CDD" id="cd06423">
    <property type="entry name" value="CESA_like"/>
    <property type="match status" value="1"/>
</dbReference>